<dbReference type="Gene3D" id="3.10.110.20">
    <property type="entry name" value="RWD domain-like"/>
    <property type="match status" value="1"/>
</dbReference>
<protein>
    <submittedName>
        <fullName evidence="3">E3 ubiquitin-protein ligase fancl-like protein</fullName>
    </submittedName>
</protein>
<comment type="caution">
    <text evidence="3">The sequence shown here is derived from an EMBL/GenBank/DDBJ whole genome shotgun (WGS) entry which is preliminary data.</text>
</comment>
<dbReference type="InterPro" id="IPR043898">
    <property type="entry name" value="FANCL_d2"/>
</dbReference>
<dbReference type="PANTHER" id="PTHR13206">
    <property type="entry name" value="UBIQUITIN LIGASE PROTEIN PHF9 FANCONI ANEMIA GROUP L PROTEIN"/>
    <property type="match status" value="1"/>
</dbReference>
<organism evidence="3 4">
    <name type="scientific">Chrysochromulina tobinii</name>
    <dbReference type="NCBI Taxonomy" id="1460289"/>
    <lineage>
        <taxon>Eukaryota</taxon>
        <taxon>Haptista</taxon>
        <taxon>Haptophyta</taxon>
        <taxon>Prymnesiophyceae</taxon>
        <taxon>Prymnesiales</taxon>
        <taxon>Chrysochromulinaceae</taxon>
        <taxon>Chrysochromulina</taxon>
    </lineage>
</organism>
<dbReference type="SUPFAM" id="SSF57850">
    <property type="entry name" value="RING/U-box"/>
    <property type="match status" value="1"/>
</dbReference>
<dbReference type="SMART" id="SM01197">
    <property type="entry name" value="FANCL_C"/>
    <property type="match status" value="1"/>
</dbReference>
<dbReference type="CDD" id="cd23831">
    <property type="entry name" value="DRWD-N_FANCL"/>
    <property type="match status" value="1"/>
</dbReference>
<dbReference type="InterPro" id="IPR016135">
    <property type="entry name" value="UBQ-conjugating_enzyme/RWD"/>
</dbReference>
<dbReference type="GO" id="GO:0036297">
    <property type="term" value="P:interstrand cross-link repair"/>
    <property type="evidence" value="ECO:0007669"/>
    <property type="project" value="InterPro"/>
</dbReference>
<evidence type="ECO:0000313" key="4">
    <source>
        <dbReference type="Proteomes" id="UP000037460"/>
    </source>
</evidence>
<accession>A0A0M0K234</accession>
<reference evidence="4" key="1">
    <citation type="journal article" date="2015" name="PLoS Genet.">
        <title>Genome Sequence and Transcriptome Analyses of Chrysochromulina tobin: Metabolic Tools for Enhanced Algal Fitness in the Prominent Order Prymnesiales (Haptophyceae).</title>
        <authorList>
            <person name="Hovde B.T."/>
            <person name="Deodato C.R."/>
            <person name="Hunsperger H.M."/>
            <person name="Ryken S.A."/>
            <person name="Yost W."/>
            <person name="Jha R.K."/>
            <person name="Patterson J."/>
            <person name="Monnat R.J. Jr."/>
            <person name="Barlow S.B."/>
            <person name="Starkenburg S.R."/>
            <person name="Cattolico R.A."/>
        </authorList>
    </citation>
    <scope>NUCLEOTIDE SEQUENCE</scope>
    <source>
        <strain evidence="4">CCMP291</strain>
    </source>
</reference>
<dbReference type="AlphaFoldDB" id="A0A0M0K234"/>
<dbReference type="InterPro" id="IPR001841">
    <property type="entry name" value="Znf_RING"/>
</dbReference>
<dbReference type="CDD" id="cd16490">
    <property type="entry name" value="RING-CH-C4HC3_FANCL"/>
    <property type="match status" value="1"/>
</dbReference>
<dbReference type="GO" id="GO:0043240">
    <property type="term" value="C:Fanconi anaemia nuclear complex"/>
    <property type="evidence" value="ECO:0007669"/>
    <property type="project" value="InterPro"/>
</dbReference>
<dbReference type="Gene3D" id="3.30.40.10">
    <property type="entry name" value="Zinc/RING finger domain, C3HC4 (zinc finger)"/>
    <property type="match status" value="1"/>
</dbReference>
<proteinExistence type="predicted"/>
<dbReference type="Gene3D" id="3.10.110.10">
    <property type="entry name" value="Ubiquitin Conjugating Enzyme"/>
    <property type="match status" value="1"/>
</dbReference>
<dbReference type="Pfam" id="PF18890">
    <property type="entry name" value="FANCL_d2"/>
    <property type="match status" value="1"/>
</dbReference>
<dbReference type="GO" id="GO:0061630">
    <property type="term" value="F:ubiquitin protein ligase activity"/>
    <property type="evidence" value="ECO:0007669"/>
    <property type="project" value="TreeGrafter"/>
</dbReference>
<dbReference type="Proteomes" id="UP000037460">
    <property type="component" value="Unassembled WGS sequence"/>
</dbReference>
<keyword evidence="1" id="KW-0479">Metal-binding</keyword>
<gene>
    <name evidence="3" type="ORF">Ctob_013749</name>
</gene>
<keyword evidence="4" id="KW-1185">Reference proteome</keyword>
<dbReference type="CDD" id="cd23832">
    <property type="entry name" value="DRWD-C_FANCL"/>
    <property type="match status" value="1"/>
</dbReference>
<evidence type="ECO:0000256" key="1">
    <source>
        <dbReference type="PROSITE-ProRule" id="PRU00175"/>
    </source>
</evidence>
<name>A0A0M0K234_9EUKA</name>
<dbReference type="GO" id="GO:0006513">
    <property type="term" value="P:protein monoubiquitination"/>
    <property type="evidence" value="ECO:0007669"/>
    <property type="project" value="TreeGrafter"/>
</dbReference>
<dbReference type="GO" id="GO:0008270">
    <property type="term" value="F:zinc ion binding"/>
    <property type="evidence" value="ECO:0007669"/>
    <property type="project" value="UniProtKB-KW"/>
</dbReference>
<dbReference type="EMBL" id="JWZX01001662">
    <property type="protein sequence ID" value="KOO32870.1"/>
    <property type="molecule type" value="Genomic_DNA"/>
</dbReference>
<evidence type="ECO:0000259" key="2">
    <source>
        <dbReference type="PROSITE" id="PS50089"/>
    </source>
</evidence>
<dbReference type="PROSITE" id="PS50089">
    <property type="entry name" value="ZF_RING_2"/>
    <property type="match status" value="1"/>
</dbReference>
<dbReference type="InterPro" id="IPR026850">
    <property type="entry name" value="FANCL_C"/>
</dbReference>
<dbReference type="InterPro" id="IPR044037">
    <property type="entry name" value="FANCL_d3"/>
</dbReference>
<dbReference type="OrthoDB" id="10263265at2759"/>
<dbReference type="Pfam" id="PF18891">
    <property type="entry name" value="FANCL_d3"/>
    <property type="match status" value="1"/>
</dbReference>
<dbReference type="InterPro" id="IPR043003">
    <property type="entry name" value="FANCL_d3_sf"/>
</dbReference>
<sequence>MDLILPTADGFAGYLKVGGASNELLALRVVSARSDTPARFEACPRLRQLLEGQSEAVDQRLRRNSDDVAGFLAELGELVERLVRVEPPAALPPAAFYELIVRDLDAVGWNLVQSVSAALDELELLVVDGAGRGHTLGLVLPADYPHSPPKTRVSLPSPFALRWLAPAATPSLATAIEQFQAALARHQLLWDMLDDLDANTWVLEPKKPSREGVSRRLAIGSHSSLELELCEDSPASLPVLQFLGAEKVVAPLRHNLNARLSRWHPGRTVRANLEDVLLLQLPPPQEAGAQDSAESYAIECAICYSYHLEGAAPEIACDGCSKPFHRSCLSEWLRGLATTQQSFNRLFGECPYCCAPVACEAS</sequence>
<keyword evidence="1" id="KW-0862">Zinc</keyword>
<keyword evidence="1" id="KW-0863">Zinc-finger</keyword>
<dbReference type="InterPro" id="IPR013083">
    <property type="entry name" value="Znf_RING/FYVE/PHD"/>
</dbReference>
<dbReference type="Pfam" id="PF11793">
    <property type="entry name" value="FANCL_C"/>
    <property type="match status" value="1"/>
</dbReference>
<feature type="domain" description="RING-type" evidence="2">
    <location>
        <begin position="300"/>
        <end position="353"/>
    </location>
</feature>
<evidence type="ECO:0000313" key="3">
    <source>
        <dbReference type="EMBL" id="KOO32870.1"/>
    </source>
</evidence>
<dbReference type="InterPro" id="IPR026848">
    <property type="entry name" value="Fancl"/>
</dbReference>
<dbReference type="PANTHER" id="PTHR13206:SF0">
    <property type="entry name" value="E3 UBIQUITIN-PROTEIN LIGASE FANCL"/>
    <property type="match status" value="1"/>
</dbReference>